<gene>
    <name evidence="1" type="ORF">S7711_10740</name>
</gene>
<keyword evidence="2" id="KW-1185">Reference proteome</keyword>
<dbReference type="AlphaFoldDB" id="A0A084AGZ5"/>
<proteinExistence type="predicted"/>
<dbReference type="Proteomes" id="UP000028045">
    <property type="component" value="Unassembled WGS sequence"/>
</dbReference>
<protein>
    <submittedName>
        <fullName evidence="1">Uncharacterized protein</fullName>
    </submittedName>
</protein>
<name>A0A084AGZ5_STACB</name>
<evidence type="ECO:0000313" key="2">
    <source>
        <dbReference type="Proteomes" id="UP000028045"/>
    </source>
</evidence>
<dbReference type="HOGENOM" id="CLU_1778674_0_0_1"/>
<dbReference type="EMBL" id="KL648733">
    <property type="protein sequence ID" value="KEY64574.1"/>
    <property type="molecule type" value="Genomic_DNA"/>
</dbReference>
<reference evidence="1 2" key="1">
    <citation type="journal article" date="2014" name="BMC Genomics">
        <title>Comparative genome sequencing reveals chemotype-specific gene clusters in the toxigenic black mold Stachybotrys.</title>
        <authorList>
            <person name="Semeiks J."/>
            <person name="Borek D."/>
            <person name="Otwinowski Z."/>
            <person name="Grishin N.V."/>
        </authorList>
    </citation>
    <scope>NUCLEOTIDE SEQUENCE [LARGE SCALE GENOMIC DNA]</scope>
    <source>
        <strain evidence="2">CBS 109288 / IBT 7711</strain>
    </source>
</reference>
<organism evidence="1 2">
    <name type="scientific">Stachybotrys chartarum (strain CBS 109288 / IBT 7711)</name>
    <name type="common">Toxic black mold</name>
    <name type="synonym">Stilbospora chartarum</name>
    <dbReference type="NCBI Taxonomy" id="1280523"/>
    <lineage>
        <taxon>Eukaryota</taxon>
        <taxon>Fungi</taxon>
        <taxon>Dikarya</taxon>
        <taxon>Ascomycota</taxon>
        <taxon>Pezizomycotina</taxon>
        <taxon>Sordariomycetes</taxon>
        <taxon>Hypocreomycetidae</taxon>
        <taxon>Hypocreales</taxon>
        <taxon>Stachybotryaceae</taxon>
        <taxon>Stachybotrys</taxon>
    </lineage>
</organism>
<accession>A0A084AGZ5</accession>
<evidence type="ECO:0000313" key="1">
    <source>
        <dbReference type="EMBL" id="KEY64574.1"/>
    </source>
</evidence>
<sequence>MILNPSWISQSGIADIFSKVAPEKRQGLTRTSIFLRGAPRKQQSKLGSRDSNPQPDVLMRRQAETKFYTGIGGGHKIADVIGPSFSIWFNLEIDLVVPRNIPLGGSWLGAENVIVYTEWVRQDAQILYSAHRSNARQTKMIVCTFP</sequence>